<name>A0A9D3V8I3_9ROSI</name>
<protein>
    <recommendedName>
        <fullName evidence="3">Reduced growth phenotype protein 1</fullName>
    </recommendedName>
</protein>
<dbReference type="InterPro" id="IPR014848">
    <property type="entry name" value="Rgp1"/>
</dbReference>
<dbReference type="InterPro" id="IPR014756">
    <property type="entry name" value="Ig_E-set"/>
</dbReference>
<evidence type="ECO:0000313" key="1">
    <source>
        <dbReference type="EMBL" id="KAH1074015.1"/>
    </source>
</evidence>
<dbReference type="SUPFAM" id="SSF81296">
    <property type="entry name" value="E set domains"/>
    <property type="match status" value="1"/>
</dbReference>
<dbReference type="InterPro" id="IPR014752">
    <property type="entry name" value="Arrestin-like_C"/>
</dbReference>
<reference evidence="1 2" key="1">
    <citation type="journal article" date="2021" name="Plant Biotechnol. J.">
        <title>Multi-omics assisted identification of the key and species-specific regulatory components of drought-tolerant mechanisms in Gossypium stocksii.</title>
        <authorList>
            <person name="Yu D."/>
            <person name="Ke L."/>
            <person name="Zhang D."/>
            <person name="Wu Y."/>
            <person name="Sun Y."/>
            <person name="Mei J."/>
            <person name="Sun J."/>
            <person name="Sun Y."/>
        </authorList>
    </citation>
    <scope>NUCLEOTIDE SEQUENCE [LARGE SCALE GENOMIC DNA]</scope>
    <source>
        <strain evidence="2">cv. E1</strain>
        <tissue evidence="1">Leaf</tissue>
    </source>
</reference>
<dbReference type="PANTHER" id="PTHR12507">
    <property type="entry name" value="REDUCED GROWTH PHENOTYPE 1 RGP1, YEAST -RELATED"/>
    <property type="match status" value="1"/>
</dbReference>
<gene>
    <name evidence="1" type="ORF">J1N35_026343</name>
</gene>
<comment type="caution">
    <text evidence="1">The sequence shown here is derived from an EMBL/GenBank/DDBJ whole genome shotgun (WGS) entry which is preliminary data.</text>
</comment>
<evidence type="ECO:0000313" key="2">
    <source>
        <dbReference type="Proteomes" id="UP000828251"/>
    </source>
</evidence>
<proteinExistence type="predicted"/>
<organism evidence="1 2">
    <name type="scientific">Gossypium stocksii</name>
    <dbReference type="NCBI Taxonomy" id="47602"/>
    <lineage>
        <taxon>Eukaryota</taxon>
        <taxon>Viridiplantae</taxon>
        <taxon>Streptophyta</taxon>
        <taxon>Embryophyta</taxon>
        <taxon>Tracheophyta</taxon>
        <taxon>Spermatophyta</taxon>
        <taxon>Magnoliopsida</taxon>
        <taxon>eudicotyledons</taxon>
        <taxon>Gunneridae</taxon>
        <taxon>Pentapetalae</taxon>
        <taxon>rosids</taxon>
        <taxon>malvids</taxon>
        <taxon>Malvales</taxon>
        <taxon>Malvaceae</taxon>
        <taxon>Malvoideae</taxon>
        <taxon>Gossypium</taxon>
    </lineage>
</organism>
<dbReference type="OrthoDB" id="1918at2759"/>
<dbReference type="Pfam" id="PF08737">
    <property type="entry name" value="Rgp1"/>
    <property type="match status" value="1"/>
</dbReference>
<dbReference type="Gene3D" id="2.60.40.640">
    <property type="match status" value="1"/>
</dbReference>
<accession>A0A9D3V8I3</accession>
<dbReference type="Proteomes" id="UP000828251">
    <property type="component" value="Unassembled WGS sequence"/>
</dbReference>
<evidence type="ECO:0008006" key="3">
    <source>
        <dbReference type="Google" id="ProtNLM"/>
    </source>
</evidence>
<sequence length="534" mass="60210">MLPYRFSFFGDGGYSKVGTEDGDISQLNPTLKLQTDRDVYRPGDSIYVTIEICNPLIDKTSSTVPSLWVERLGFEIKGIEKLDTQWFAIQKPFTGTKHGRGEHVFLDSSTPSMVSNQIVTSGSSKNYVVRAMLPSIIPPSYKGTTIRYLYYIKSTMSVPWLLLENGHSSKESVKDLIKVEARVPFQVWVTEKGNGLVMEDGQTDDIVPSTTIQTDMYWKEIDGDSEWLQARVSDTKDGVEEGYESSRDEISSVSSYNPLKENLFKSFRSSLSFESTTARSSNRDGPYHDIDYSSLPSNVRLRQLSVSEVMHDSNTDKSLAVLSPSQQQAPARTLYLDVAGVSSAPTESVASEGFIRGRSYNIRMDEHVLLRFSPKNSESTYYFSDMIGGTLTFFHEGARRCLEVSVTLETSETINRRFVHPSRRNSPTITKVQSDHHEVVADLVQTSFLFSIPMDGPMSFSTPHISVEWALRFEFFTTPKNLDWTRYEHPLLVEGRDKSEWVLPITVHAPPSGTSSTLTRTEKPFSLEPLWVHS</sequence>
<keyword evidence="2" id="KW-1185">Reference proteome</keyword>
<dbReference type="AlphaFoldDB" id="A0A9D3V8I3"/>
<dbReference type="EMBL" id="JAIQCV010000008">
    <property type="protein sequence ID" value="KAH1074015.1"/>
    <property type="molecule type" value="Genomic_DNA"/>
</dbReference>